<evidence type="ECO:0000256" key="5">
    <source>
        <dbReference type="ARBA" id="ARBA00012756"/>
    </source>
</evidence>
<feature type="domain" description="Beta galactosidase small chain/" evidence="11">
    <location>
        <begin position="922"/>
        <end position="1190"/>
    </location>
</feature>
<dbReference type="Gene3D" id="2.80.10.50">
    <property type="match status" value="1"/>
</dbReference>
<keyword evidence="10" id="KW-0732">Signal</keyword>
<evidence type="ECO:0000256" key="10">
    <source>
        <dbReference type="SAM" id="SignalP"/>
    </source>
</evidence>
<dbReference type="InterPro" id="IPR006103">
    <property type="entry name" value="Glyco_hydro_2_cat"/>
</dbReference>
<dbReference type="Pfam" id="PF02929">
    <property type="entry name" value="Bgal_small_N"/>
    <property type="match status" value="1"/>
</dbReference>
<evidence type="ECO:0000259" key="11">
    <source>
        <dbReference type="SMART" id="SM01038"/>
    </source>
</evidence>
<dbReference type="GO" id="GO:0005990">
    <property type="term" value="P:lactose catabolic process"/>
    <property type="evidence" value="ECO:0007669"/>
    <property type="project" value="TreeGrafter"/>
</dbReference>
<protein>
    <recommendedName>
        <fullName evidence="5">beta-galactosidase</fullName>
        <ecNumber evidence="5">3.2.1.23</ecNumber>
    </recommendedName>
    <alternativeName>
        <fullName evidence="9">Lactase</fullName>
    </alternativeName>
</protein>
<dbReference type="InterPro" id="IPR013783">
    <property type="entry name" value="Ig-like_fold"/>
</dbReference>
<evidence type="ECO:0000313" key="13">
    <source>
        <dbReference type="Proteomes" id="UP000290848"/>
    </source>
</evidence>
<proteinExistence type="inferred from homology"/>
<dbReference type="GO" id="GO:0030246">
    <property type="term" value="F:carbohydrate binding"/>
    <property type="evidence" value="ECO:0007669"/>
    <property type="project" value="InterPro"/>
</dbReference>
<dbReference type="Proteomes" id="UP000290848">
    <property type="component" value="Unassembled WGS sequence"/>
</dbReference>
<evidence type="ECO:0000313" key="12">
    <source>
        <dbReference type="EMBL" id="RXF70231.1"/>
    </source>
</evidence>
<dbReference type="InterPro" id="IPR036156">
    <property type="entry name" value="Beta-gal/glucu_dom_sf"/>
</dbReference>
<keyword evidence="8" id="KW-0326">Glycosidase</keyword>
<dbReference type="InterPro" id="IPR011013">
    <property type="entry name" value="Gal_mutarotase_sf_dom"/>
</dbReference>
<dbReference type="EC" id="3.2.1.23" evidence="5"/>
<organism evidence="12 13">
    <name type="scientific">Arcticibacter tournemirensis</name>
    <dbReference type="NCBI Taxonomy" id="699437"/>
    <lineage>
        <taxon>Bacteria</taxon>
        <taxon>Pseudomonadati</taxon>
        <taxon>Bacteroidota</taxon>
        <taxon>Sphingobacteriia</taxon>
        <taxon>Sphingobacteriales</taxon>
        <taxon>Sphingobacteriaceae</taxon>
        <taxon>Arcticibacter</taxon>
    </lineage>
</organism>
<dbReference type="InterPro" id="IPR032312">
    <property type="entry name" value="LacZ_4"/>
</dbReference>
<accession>A0A4Q0MAF3</accession>
<evidence type="ECO:0000256" key="4">
    <source>
        <dbReference type="ARBA" id="ARBA00011245"/>
    </source>
</evidence>
<dbReference type="RefSeq" id="WP_128769304.1">
    <property type="nucleotide sequence ID" value="NZ_RXOC01000005.1"/>
</dbReference>
<dbReference type="SUPFAM" id="SSF49785">
    <property type="entry name" value="Galactose-binding domain-like"/>
    <property type="match status" value="1"/>
</dbReference>
<dbReference type="Pfam" id="PF00652">
    <property type="entry name" value="Ricin_B_lectin"/>
    <property type="match status" value="1"/>
</dbReference>
<gene>
    <name evidence="12" type="ORF">EKH83_10190</name>
</gene>
<evidence type="ECO:0000256" key="3">
    <source>
        <dbReference type="ARBA" id="ARBA00007401"/>
    </source>
</evidence>
<evidence type="ECO:0000256" key="9">
    <source>
        <dbReference type="ARBA" id="ARBA00032230"/>
    </source>
</evidence>
<dbReference type="Gene3D" id="2.70.98.10">
    <property type="match status" value="1"/>
</dbReference>
<evidence type="ECO:0000256" key="1">
    <source>
        <dbReference type="ARBA" id="ARBA00001412"/>
    </source>
</evidence>
<dbReference type="SMART" id="SM01038">
    <property type="entry name" value="Bgal_small_N"/>
    <property type="match status" value="1"/>
</dbReference>
<dbReference type="SUPFAM" id="SSF74650">
    <property type="entry name" value="Galactose mutarotase-like"/>
    <property type="match status" value="1"/>
</dbReference>
<dbReference type="InterPro" id="IPR014718">
    <property type="entry name" value="GH-type_carb-bd"/>
</dbReference>
<keyword evidence="7" id="KW-0106">Calcium</keyword>
<comment type="subunit">
    <text evidence="4">Monomer.</text>
</comment>
<dbReference type="GO" id="GO:0009341">
    <property type="term" value="C:beta-galactosidase complex"/>
    <property type="evidence" value="ECO:0007669"/>
    <property type="project" value="InterPro"/>
</dbReference>
<evidence type="ECO:0000256" key="7">
    <source>
        <dbReference type="ARBA" id="ARBA00022837"/>
    </source>
</evidence>
<dbReference type="Pfam" id="PF00703">
    <property type="entry name" value="Glyco_hydro_2"/>
    <property type="match status" value="1"/>
</dbReference>
<comment type="cofactor">
    <cofactor evidence="2">
        <name>Ca(2+)</name>
        <dbReference type="ChEBI" id="CHEBI:29108"/>
    </cofactor>
</comment>
<name>A0A4Q0MAF3_9SPHI</name>
<dbReference type="GO" id="GO:0004565">
    <property type="term" value="F:beta-galactosidase activity"/>
    <property type="evidence" value="ECO:0007669"/>
    <property type="project" value="UniProtKB-EC"/>
</dbReference>
<dbReference type="SUPFAM" id="SSF50370">
    <property type="entry name" value="Ricin B-like lectins"/>
    <property type="match status" value="1"/>
</dbReference>
<dbReference type="PANTHER" id="PTHR46323">
    <property type="entry name" value="BETA-GALACTOSIDASE"/>
    <property type="match status" value="1"/>
</dbReference>
<evidence type="ECO:0000256" key="8">
    <source>
        <dbReference type="ARBA" id="ARBA00023295"/>
    </source>
</evidence>
<dbReference type="SUPFAM" id="SSF51445">
    <property type="entry name" value="(Trans)glycosidases"/>
    <property type="match status" value="1"/>
</dbReference>
<dbReference type="InterPro" id="IPR000772">
    <property type="entry name" value="Ricin_B_lectin"/>
</dbReference>
<dbReference type="SUPFAM" id="SSF49303">
    <property type="entry name" value="beta-Galactosidase/glucuronidase domain"/>
    <property type="match status" value="2"/>
</dbReference>
<dbReference type="PROSITE" id="PS50231">
    <property type="entry name" value="RICIN_B_LECTIN"/>
    <property type="match status" value="1"/>
</dbReference>
<dbReference type="InterPro" id="IPR004199">
    <property type="entry name" value="B-gal_small/dom_5"/>
</dbReference>
<dbReference type="InterPro" id="IPR006101">
    <property type="entry name" value="Glyco_hydro_2"/>
</dbReference>
<dbReference type="InterPro" id="IPR017853">
    <property type="entry name" value="GH"/>
</dbReference>
<dbReference type="AlphaFoldDB" id="A0A4Q0MAF3"/>
<comment type="caution">
    <text evidence="12">The sequence shown here is derived from an EMBL/GenBank/DDBJ whole genome shotgun (WGS) entry which is preliminary data.</text>
</comment>
<comment type="catalytic activity">
    <reaction evidence="1">
        <text>Hydrolysis of terminal non-reducing beta-D-galactose residues in beta-D-galactosides.</text>
        <dbReference type="EC" id="3.2.1.23"/>
    </reaction>
</comment>
<dbReference type="Gene3D" id="3.20.20.80">
    <property type="entry name" value="Glycosidases"/>
    <property type="match status" value="1"/>
</dbReference>
<reference evidence="12 13" key="1">
    <citation type="submission" date="2018-12" db="EMBL/GenBank/DDBJ databases">
        <title>The Draft Genome Sequence of the Soil Bacterium Pedobacter tournemirensis R1.</title>
        <authorList>
            <person name="He J."/>
        </authorList>
    </citation>
    <scope>NUCLEOTIDE SEQUENCE [LARGE SCALE GENOMIC DNA]</scope>
    <source>
        <strain evidence="12 13">R1</strain>
    </source>
</reference>
<dbReference type="CDD" id="cd00161">
    <property type="entry name" value="beta-trefoil_Ricin-like"/>
    <property type="match status" value="1"/>
</dbReference>
<evidence type="ECO:0000256" key="2">
    <source>
        <dbReference type="ARBA" id="ARBA00001913"/>
    </source>
</evidence>
<dbReference type="Pfam" id="PF02837">
    <property type="entry name" value="Glyco_hydro_2_N"/>
    <property type="match status" value="1"/>
</dbReference>
<dbReference type="Gene3D" id="2.60.40.10">
    <property type="entry name" value="Immunoglobulins"/>
    <property type="match status" value="2"/>
</dbReference>
<dbReference type="InterPro" id="IPR008979">
    <property type="entry name" value="Galactose-bd-like_sf"/>
</dbReference>
<dbReference type="Pfam" id="PF16353">
    <property type="entry name" value="LacZ_4"/>
    <property type="match status" value="1"/>
</dbReference>
<dbReference type="EMBL" id="RXOC01000005">
    <property type="protein sequence ID" value="RXF70231.1"/>
    <property type="molecule type" value="Genomic_DNA"/>
</dbReference>
<dbReference type="PRINTS" id="PR00132">
    <property type="entry name" value="GLHYDRLASE2"/>
</dbReference>
<sequence>MKLKIFLYAILAITFVQPANLFSQNFKSGVYYKLINKKGLAADTRGANENNSELYLAKTDKGSTGQIWLLSENEKGSYIITSPVSFRSLDNANKRSGSGNAVVLWDRDDYNENQQWKIVKKDKDSYTITSQASGFNLSFKADARGEIKLFQMPANADDPNQEWQIKEFTAKIHIPKRVGLTEWENEEIFGVNKEPAHVSYIPFASAEELKNDPTYKTPWEKTKSSLYQSLNGNWKFNWVKQPSERPLEFYKPEYDVSSWKEIQVPSNWEMHGYGTPIYTNITYPFKNDPPFIKPEPGYTNEKEPNPVGSYRRSFSIPENWAGKRIYLRFEGVYSAMYVWVNGKKVGYSEGANNAAEFDVTNYAQAGENTLAVEVYRWSDGSYIEDQDMFRLSGIHRDVSVYALPEVHVRDYYVKTDFSGQDFSSSVFKVKASVRNTGKQTWKSGELQVSVLDPKGKEVLTLKQPLSSIEKAGEKVYNLNATVKSPQLWSAETPDLYTAIFTLNDDAGNTLEVISSKFGFRKVDIKNKRVLVNGKQVFFKGTNRHDIHPQLGKAVPAESMIQDILLMKKANINTIRTSHYPNDPKMYAMFDYYGLYTMSEADLECHGNNSISRMPSWLPAFTDRNVRNVEEHKNHPSVVFWSMGNESGSGTNFDAVYKEIKKIDSTLIVHYEGKNNAADMDSRMYPSIDYMTSVDRQNTDKPFFLCEYAHAMGNAIGNLSEYWDYIENKSQRMIGGCIWDWVDQGLNKTGEPKDRYYFGGDFGDKPNDFDFCNNGITTPDRRATAKMLEVKKVYQYIKMVPVDLSVGSMKIINRYDFINLKQFDLKWSVLKDGRVVDSGAIVPQDVRPDDSVELVIPFINRFESGSEYFLNLEFKLAKEALWAEPGHVVASAQFALTPRPALAAVDTLGVERLYASERENIVNISGSDSDVQFDRTTGLLVSLKYARKEMIHEGRGLAFNWYRSINNDPRKFVEPKIKLEGFTYLPSQDGKTVIVRTRYTAVIPGEKQGTVSYSVNYLISPGGVIDVEATFDNTKDAYHVPRLGLQMSLIPEMEQVEWYGRGPHENYADRKASAYFGVYNYTVDAMEEYYVRSQSMGNREDVRWCKLTNASKEGIKIFSKDKMNISAMHYLEQDLWNAVHAFKHSGIKKPETILYLDYMQRGIGNASCGPGPLKEYEIPAGNAHVYSFRIERSGI</sequence>
<dbReference type="InterPro" id="IPR050347">
    <property type="entry name" value="Bact_Beta-galactosidase"/>
</dbReference>
<dbReference type="InterPro" id="IPR006104">
    <property type="entry name" value="Glyco_hydro_2_N"/>
</dbReference>
<dbReference type="PANTHER" id="PTHR46323:SF2">
    <property type="entry name" value="BETA-GALACTOSIDASE"/>
    <property type="match status" value="1"/>
</dbReference>
<dbReference type="InterPro" id="IPR035992">
    <property type="entry name" value="Ricin_B-like_lectins"/>
</dbReference>
<dbReference type="Gene3D" id="2.60.120.260">
    <property type="entry name" value="Galactose-binding domain-like"/>
    <property type="match status" value="1"/>
</dbReference>
<feature type="signal peptide" evidence="10">
    <location>
        <begin position="1"/>
        <end position="21"/>
    </location>
</feature>
<dbReference type="InterPro" id="IPR006102">
    <property type="entry name" value="Ig-like_GH2"/>
</dbReference>
<comment type="similarity">
    <text evidence="3">Belongs to the glycosyl hydrolase 2 family.</text>
</comment>
<keyword evidence="6" id="KW-0378">Hydrolase</keyword>
<dbReference type="Pfam" id="PF02836">
    <property type="entry name" value="Glyco_hydro_2_C"/>
    <property type="match status" value="1"/>
</dbReference>
<feature type="chain" id="PRO_5020207099" description="beta-galactosidase" evidence="10">
    <location>
        <begin position="22"/>
        <end position="1194"/>
    </location>
</feature>
<evidence type="ECO:0000256" key="6">
    <source>
        <dbReference type="ARBA" id="ARBA00022801"/>
    </source>
</evidence>